<protein>
    <submittedName>
        <fullName evidence="3">NAD(P)/FAD-dependent oxidoreductase</fullName>
        <ecNumber evidence="3">1.-.-.-</ecNumber>
    </submittedName>
</protein>
<sequence>MTAQPGGNGRSSTGSYDVVIAGGGVIGSAVAYFLLADPDFQGRVAVVERDLTYQSGATARSAGSIRQQFSTPINVRISQFGAEFLRNIGTYLAVEGEVPDVGFQERGYLFLATEAGREVMESNHRIQQSEGADNALLTAAELQQRFPWMRVDDLVGGSLGLSQEGWFDPYALLQAFRRKARQLGATYLEDAVAGLSLDGGRVASVELASGDSLSCGWLVNAAGIRGAEIAALAGIEALPVHPRKRQVFVFDCREDLPGCPLVIDPSGLYFRPESGGFITGISPGEGEEDPDCDDLEVDHGLFEERLWPLLAERVPAFEAIRPTGAWAGHYDVNSFDHNAILGPHPEVTNFLFANGFSGHGLQQSPAVGRGLSEIVIHGEWRSLDLSPFFYARLLENRPIRELNVV</sequence>
<keyword evidence="4" id="KW-1185">Reference proteome</keyword>
<accession>A0ABV8UKG0</accession>
<dbReference type="InterPro" id="IPR006076">
    <property type="entry name" value="FAD-dep_OxRdtase"/>
</dbReference>
<reference evidence="4" key="1">
    <citation type="journal article" date="2019" name="Int. J. Syst. Evol. Microbiol.">
        <title>The Global Catalogue of Microorganisms (GCM) 10K type strain sequencing project: providing services to taxonomists for standard genome sequencing and annotation.</title>
        <authorList>
            <consortium name="The Broad Institute Genomics Platform"/>
            <consortium name="The Broad Institute Genome Sequencing Center for Infectious Disease"/>
            <person name="Wu L."/>
            <person name="Ma J."/>
        </authorList>
    </citation>
    <scope>NUCLEOTIDE SEQUENCE [LARGE SCALE GENOMIC DNA]</scope>
    <source>
        <strain evidence="4">CECT 8472</strain>
    </source>
</reference>
<comment type="caution">
    <text evidence="3">The sequence shown here is derived from an EMBL/GenBank/DDBJ whole genome shotgun (WGS) entry which is preliminary data.</text>
</comment>
<dbReference type="PANTHER" id="PTHR13847:SF287">
    <property type="entry name" value="FAD-DEPENDENT OXIDOREDUCTASE DOMAIN-CONTAINING PROTEIN 1"/>
    <property type="match status" value="1"/>
</dbReference>
<proteinExistence type="predicted"/>
<dbReference type="Gene3D" id="3.50.50.60">
    <property type="entry name" value="FAD/NAD(P)-binding domain"/>
    <property type="match status" value="1"/>
</dbReference>
<dbReference type="RefSeq" id="WP_382422120.1">
    <property type="nucleotide sequence ID" value="NZ_JBHSCW010000004.1"/>
</dbReference>
<organism evidence="3 4">
    <name type="scientific">Fodinicurvata halophila</name>
    <dbReference type="NCBI Taxonomy" id="1419723"/>
    <lineage>
        <taxon>Bacteria</taxon>
        <taxon>Pseudomonadati</taxon>
        <taxon>Pseudomonadota</taxon>
        <taxon>Alphaproteobacteria</taxon>
        <taxon>Rhodospirillales</taxon>
        <taxon>Rhodovibrionaceae</taxon>
        <taxon>Fodinicurvata</taxon>
    </lineage>
</organism>
<evidence type="ECO:0000313" key="3">
    <source>
        <dbReference type="EMBL" id="MFC4351773.1"/>
    </source>
</evidence>
<feature type="domain" description="FAD dependent oxidoreductase" evidence="2">
    <location>
        <begin position="17"/>
        <end position="373"/>
    </location>
</feature>
<dbReference type="PANTHER" id="PTHR13847">
    <property type="entry name" value="SARCOSINE DEHYDROGENASE-RELATED"/>
    <property type="match status" value="1"/>
</dbReference>
<dbReference type="Proteomes" id="UP001595799">
    <property type="component" value="Unassembled WGS sequence"/>
</dbReference>
<evidence type="ECO:0000259" key="2">
    <source>
        <dbReference type="Pfam" id="PF01266"/>
    </source>
</evidence>
<keyword evidence="1 3" id="KW-0560">Oxidoreductase</keyword>
<dbReference type="Pfam" id="PF01266">
    <property type="entry name" value="DAO"/>
    <property type="match status" value="1"/>
</dbReference>
<name>A0ABV8UKG0_9PROT</name>
<dbReference type="InterPro" id="IPR036188">
    <property type="entry name" value="FAD/NAD-bd_sf"/>
</dbReference>
<evidence type="ECO:0000256" key="1">
    <source>
        <dbReference type="ARBA" id="ARBA00023002"/>
    </source>
</evidence>
<gene>
    <name evidence="3" type="ORF">ACFOW6_09490</name>
</gene>
<dbReference type="EC" id="1.-.-.-" evidence="3"/>
<dbReference type="EMBL" id="JBHSCW010000004">
    <property type="protein sequence ID" value="MFC4351773.1"/>
    <property type="molecule type" value="Genomic_DNA"/>
</dbReference>
<dbReference type="GO" id="GO:0016491">
    <property type="term" value="F:oxidoreductase activity"/>
    <property type="evidence" value="ECO:0007669"/>
    <property type="project" value="UniProtKB-KW"/>
</dbReference>
<dbReference type="SUPFAM" id="SSF51905">
    <property type="entry name" value="FAD/NAD(P)-binding domain"/>
    <property type="match status" value="1"/>
</dbReference>
<dbReference type="Gene3D" id="3.30.9.10">
    <property type="entry name" value="D-Amino Acid Oxidase, subunit A, domain 2"/>
    <property type="match status" value="1"/>
</dbReference>
<evidence type="ECO:0000313" key="4">
    <source>
        <dbReference type="Proteomes" id="UP001595799"/>
    </source>
</evidence>